<reference evidence="4 5" key="1">
    <citation type="submission" date="2021-04" db="EMBL/GenBank/DDBJ databases">
        <authorList>
            <person name="Pira H."/>
            <person name="Risdian C."/>
            <person name="Wink J."/>
        </authorList>
    </citation>
    <scope>NUCLEOTIDE SEQUENCE [LARGE SCALE GENOMIC DNA]</scope>
    <source>
        <strain evidence="4 5">WHA3</strain>
    </source>
</reference>
<feature type="domain" description="Sulfatase-modifying factor enzyme-like" evidence="2">
    <location>
        <begin position="365"/>
        <end position="622"/>
    </location>
</feature>
<dbReference type="RefSeq" id="WP_218443545.1">
    <property type="nucleotide sequence ID" value="NZ_JAGSPA010000001.1"/>
</dbReference>
<feature type="domain" description="Right handed beta helix" evidence="3">
    <location>
        <begin position="125"/>
        <end position="277"/>
    </location>
</feature>
<evidence type="ECO:0000259" key="3">
    <source>
        <dbReference type="Pfam" id="PF13229"/>
    </source>
</evidence>
<protein>
    <submittedName>
        <fullName evidence="4">SUMF1/EgtB/PvdO family nonheme iron enzyme</fullName>
    </submittedName>
</protein>
<evidence type="ECO:0000313" key="4">
    <source>
        <dbReference type="EMBL" id="MBV7255270.1"/>
    </source>
</evidence>
<sequence length="639" mass="69231">MNITVNCKVAASVLSLCLAAFAVAPSATAREIIVCPAAEAVGDACDFLAGKGLQEAVRSAVDGDTVRIRKGMYRFPEAFDRPFQPDPAGTRYIMRAGLVIENKSLAISAEKGAVIDNHEGTAMTAIYVNRASVRIDGLELRNFLYEHEEDDVYDGHGIFAYDAQLTLRKITVENARKMAVTGRGRSILDIDYLAIPTGHVGLWLRESSIARMSNAMMDNMEVASVAIYANTAARIHNSYFGPSVYDGVYAADDASIYITNSIFEGNKPYAIHADGSSVITGGHLADINNEKFSHRAEEARLSLTDVITADAAGVDHLSRIRAGSPLIGKGEPDPVHASRRPTYIGPGEAIGSLLVPELAPDCENCPEMAVIPGGIARIGLSIDRSYGKDIHGPTHDVEIRPFAMAKHEVTLSAYRTFVEETGRTRRAPCFFYDTDTPWHIEPGLSWDNPKFGQDGDHPVLCVSWEDAGAYAAWLSDRSGKPYRLPSEAEWEFLAATGGLRAGDTGEAITHELANIGAPVCCSGAVAGRDVWLASAPVGSFPADDWGLFDLRGNAYEWQADCYAENYLGAPGDSSARTNCSSTGQRVTRGGSFNDYGEYFANSFRVNAKADSGYFTLGFRVARDFTDQEMKQLRLAAEER</sequence>
<dbReference type="EMBL" id="JAGSPA010000001">
    <property type="protein sequence ID" value="MBV7255270.1"/>
    <property type="molecule type" value="Genomic_DNA"/>
</dbReference>
<dbReference type="Pfam" id="PF13229">
    <property type="entry name" value="Beta_helix"/>
    <property type="match status" value="1"/>
</dbReference>
<dbReference type="InterPro" id="IPR039448">
    <property type="entry name" value="Beta_helix"/>
</dbReference>
<name>A0ABS6SAN2_9SPHN</name>
<evidence type="ECO:0000259" key="2">
    <source>
        <dbReference type="Pfam" id="PF03781"/>
    </source>
</evidence>
<organism evidence="4 5">
    <name type="scientific">Pacificimonas pallii</name>
    <dbReference type="NCBI Taxonomy" id="2827236"/>
    <lineage>
        <taxon>Bacteria</taxon>
        <taxon>Pseudomonadati</taxon>
        <taxon>Pseudomonadota</taxon>
        <taxon>Alphaproteobacteria</taxon>
        <taxon>Sphingomonadales</taxon>
        <taxon>Sphingosinicellaceae</taxon>
        <taxon>Pacificimonas</taxon>
    </lineage>
</organism>
<dbReference type="InterPro" id="IPR005532">
    <property type="entry name" value="SUMF_dom"/>
</dbReference>
<dbReference type="InterPro" id="IPR051043">
    <property type="entry name" value="Sulfatase_Mod_Factor_Kinase"/>
</dbReference>
<dbReference type="Pfam" id="PF03781">
    <property type="entry name" value="FGE-sulfatase"/>
    <property type="match status" value="1"/>
</dbReference>
<evidence type="ECO:0000256" key="1">
    <source>
        <dbReference type="SAM" id="SignalP"/>
    </source>
</evidence>
<dbReference type="Proteomes" id="UP000722336">
    <property type="component" value="Unassembled WGS sequence"/>
</dbReference>
<comment type="caution">
    <text evidence="4">The sequence shown here is derived from an EMBL/GenBank/DDBJ whole genome shotgun (WGS) entry which is preliminary data.</text>
</comment>
<proteinExistence type="predicted"/>
<keyword evidence="5" id="KW-1185">Reference proteome</keyword>
<dbReference type="PANTHER" id="PTHR23150:SF35">
    <property type="entry name" value="BLL6746 PROTEIN"/>
    <property type="match status" value="1"/>
</dbReference>
<gene>
    <name evidence="4" type="ORF">KCG44_00580</name>
</gene>
<keyword evidence="1" id="KW-0732">Signal</keyword>
<feature type="chain" id="PRO_5045168064" evidence="1">
    <location>
        <begin position="30"/>
        <end position="639"/>
    </location>
</feature>
<evidence type="ECO:0000313" key="5">
    <source>
        <dbReference type="Proteomes" id="UP000722336"/>
    </source>
</evidence>
<accession>A0ABS6SAN2</accession>
<feature type="signal peptide" evidence="1">
    <location>
        <begin position="1"/>
        <end position="29"/>
    </location>
</feature>
<dbReference type="PANTHER" id="PTHR23150">
    <property type="entry name" value="SULFATASE MODIFYING FACTOR 1, 2"/>
    <property type="match status" value="1"/>
</dbReference>